<evidence type="ECO:0000313" key="2">
    <source>
        <dbReference type="Proteomes" id="UP000005387"/>
    </source>
</evidence>
<dbReference type="Gene3D" id="2.120.10.30">
    <property type="entry name" value="TolB, C-terminal domain"/>
    <property type="match status" value="1"/>
</dbReference>
<dbReference type="InterPro" id="IPR011042">
    <property type="entry name" value="6-blade_b-propeller_TolB-like"/>
</dbReference>
<keyword evidence="2" id="KW-1185">Reference proteome</keyword>
<gene>
    <name evidence="1" type="ORF">PaecuDRAFT_0856</name>
</gene>
<organism evidence="1 2">
    <name type="scientific">Paenibacillus curdlanolyticus YK9</name>
    <dbReference type="NCBI Taxonomy" id="717606"/>
    <lineage>
        <taxon>Bacteria</taxon>
        <taxon>Bacillati</taxon>
        <taxon>Bacillota</taxon>
        <taxon>Bacilli</taxon>
        <taxon>Bacillales</taxon>
        <taxon>Paenibacillaceae</taxon>
        <taxon>Paenibacillus</taxon>
    </lineage>
</organism>
<protein>
    <recommendedName>
        <fullName evidence="3">NHL repeat containing protein</fullName>
    </recommendedName>
</protein>
<dbReference type="EMBL" id="AEDD01000002">
    <property type="protein sequence ID" value="EFM12176.1"/>
    <property type="molecule type" value="Genomic_DNA"/>
</dbReference>
<dbReference type="STRING" id="717606.PaecuDRAFT_0856"/>
<dbReference type="AlphaFoldDB" id="E0I5D4"/>
<dbReference type="Proteomes" id="UP000005387">
    <property type="component" value="Unassembled WGS sequence"/>
</dbReference>
<proteinExistence type="predicted"/>
<dbReference type="SUPFAM" id="SSF101898">
    <property type="entry name" value="NHL repeat"/>
    <property type="match status" value="1"/>
</dbReference>
<reference evidence="1 2" key="1">
    <citation type="submission" date="2010-07" db="EMBL/GenBank/DDBJ databases">
        <title>The draft genome of Paenibacillus curdlanolyticus YK9.</title>
        <authorList>
            <consortium name="US DOE Joint Genome Institute (JGI-PGF)"/>
            <person name="Lucas S."/>
            <person name="Copeland A."/>
            <person name="Lapidus A."/>
            <person name="Cheng J.-F."/>
            <person name="Bruce D."/>
            <person name="Goodwin L."/>
            <person name="Pitluck S."/>
            <person name="Land M.L."/>
            <person name="Hauser L."/>
            <person name="Chang Y.-J."/>
            <person name="Jeffries C."/>
            <person name="Anderson I.J."/>
            <person name="Johnson E."/>
            <person name="Loganathan U."/>
            <person name="Mulhopadhyay B."/>
            <person name="Kyrpides N."/>
            <person name="Woyke T.J."/>
        </authorList>
    </citation>
    <scope>NUCLEOTIDE SEQUENCE [LARGE SCALE GENOMIC DNA]</scope>
    <source>
        <strain evidence="1 2">YK9</strain>
    </source>
</reference>
<evidence type="ECO:0000313" key="1">
    <source>
        <dbReference type="EMBL" id="EFM12176.1"/>
    </source>
</evidence>
<evidence type="ECO:0008006" key="3">
    <source>
        <dbReference type="Google" id="ProtNLM"/>
    </source>
</evidence>
<dbReference type="eggNOG" id="COG3391">
    <property type="taxonomic scope" value="Bacteria"/>
</dbReference>
<name>E0I5D4_9BACL</name>
<accession>E0I5D4</accession>
<sequence>MGEFTMQKGYVHFMQQSNNATALLKHAFHFDLQHIDLEEAYTLQIGLREYPLKRHDSDSIRQTRSNQPFYRFVPDDHLTHYTDELELSADLVALMSITKKVVVDGQELDLPVAMSVHIPETSFRMMQHSASNQGSNGMLHPKLVQYGLDSMQLSAVNEPIHPAQLLVQAFSFKEARETAIALLYQHPGLLHLDGNSEYPAWVHEHLLNQNPYLQDLALTIYKLKEDWSEWKKVVDENGEPYKDPDDESKFLYTRTLHPAVKAALNGPLSWALKKAQDAKQLEGQMWEAHYGVTSDSYNAEAEHISQSKPAPLQAGEQKDASVRWGVKGPKTSWGISVGDPVFDEEKKVLNVTGYNRLARHLSAYVEFLNPNGERIELSDEQWNQVLHSTLRSILPAEFFDQFEPRKETRFVGTVGPVTTVCGLPIGMLMPDPTHFQLPVLDTHISTVRILWGGLGFNIGDVMNDPEIRIALVGALLTIIIDVIVPISIFIIGSSAVTNKIVKEIMKDEKTVADIIKIGILIATGKILYDIAHDRNVINAVAPWIGFVLPKLLITKLGPYLLEKLGESALGKLLGRILPGADLAMNVFNGLTTAAQLLETTIACLSTQSIYKTDFTRTIDLKINLTPDPSTHKFPDLATSYRIAVMYDTNVTTPAVEQKYDLTGPTRSDPFTVTFKDVPAAGKLKIYVFFYAKNGWLAGQGESGGWMEAKGTDGPLLTTNIQIRTHAVPLTVDSIYEHKQKIAYREGIPVWEATAQAPKQTIKNASADPEHAIDVQNGHITTTQKPAMVGYSWKATGLHLPADRPDAPVSDQAMYTVQNLSTLQEPSRSHWHPEVGFSQPSGIVYDVASPEDKSGRNFYIDSSNGTYDGYNNPQGGFHLRKLELKHDEKPKTDGKQSWGRFISPLDRFVVHPQGYVIGINYTINKLEILQLPGAPSDDEHATFAVPASGEGFREGLINGPRGIGTSLDGRIMILESINNRVQAFDIHGNPVKSFGQESKERSWFPLVDPGAKTNYLDLAMEAKGYIYVLSYTGEGADPNDYRLDIYKPDGSFLVRTKGVAASKITVDLIRNVFALNYETIYAPSGRPEPSISLWIPPAPKPS</sequence>